<reference evidence="2" key="1">
    <citation type="journal article" date="2022" name="Mol. Ecol. Resour.">
        <title>The genomes of chicory, endive, great burdock and yacon provide insights into Asteraceae palaeo-polyploidization history and plant inulin production.</title>
        <authorList>
            <person name="Fan W."/>
            <person name="Wang S."/>
            <person name="Wang H."/>
            <person name="Wang A."/>
            <person name="Jiang F."/>
            <person name="Liu H."/>
            <person name="Zhao H."/>
            <person name="Xu D."/>
            <person name="Zhang Y."/>
        </authorList>
    </citation>
    <scope>NUCLEOTIDE SEQUENCE [LARGE SCALE GENOMIC DNA]</scope>
    <source>
        <strain evidence="2">cv. Punajuju</strain>
    </source>
</reference>
<evidence type="ECO:0000313" key="1">
    <source>
        <dbReference type="EMBL" id="KAI3767268.1"/>
    </source>
</evidence>
<protein>
    <submittedName>
        <fullName evidence="1">Uncharacterized protein</fullName>
    </submittedName>
</protein>
<evidence type="ECO:0000313" key="2">
    <source>
        <dbReference type="Proteomes" id="UP001055811"/>
    </source>
</evidence>
<organism evidence="1 2">
    <name type="scientific">Cichorium intybus</name>
    <name type="common">Chicory</name>
    <dbReference type="NCBI Taxonomy" id="13427"/>
    <lineage>
        <taxon>Eukaryota</taxon>
        <taxon>Viridiplantae</taxon>
        <taxon>Streptophyta</taxon>
        <taxon>Embryophyta</taxon>
        <taxon>Tracheophyta</taxon>
        <taxon>Spermatophyta</taxon>
        <taxon>Magnoliopsida</taxon>
        <taxon>eudicotyledons</taxon>
        <taxon>Gunneridae</taxon>
        <taxon>Pentapetalae</taxon>
        <taxon>asterids</taxon>
        <taxon>campanulids</taxon>
        <taxon>Asterales</taxon>
        <taxon>Asteraceae</taxon>
        <taxon>Cichorioideae</taxon>
        <taxon>Cichorieae</taxon>
        <taxon>Cichoriinae</taxon>
        <taxon>Cichorium</taxon>
    </lineage>
</organism>
<accession>A0ACB9F8Z5</accession>
<dbReference type="Proteomes" id="UP001055811">
    <property type="component" value="Linkage Group LG03"/>
</dbReference>
<proteinExistence type="predicted"/>
<gene>
    <name evidence="1" type="ORF">L2E82_17359</name>
</gene>
<comment type="caution">
    <text evidence="1">The sequence shown here is derived from an EMBL/GenBank/DDBJ whole genome shotgun (WGS) entry which is preliminary data.</text>
</comment>
<keyword evidence="2" id="KW-1185">Reference proteome</keyword>
<reference evidence="1 2" key="2">
    <citation type="journal article" date="2022" name="Mol. Ecol. Resour.">
        <title>The genomes of chicory, endive, great burdock and yacon provide insights into Asteraceae paleo-polyploidization history and plant inulin production.</title>
        <authorList>
            <person name="Fan W."/>
            <person name="Wang S."/>
            <person name="Wang H."/>
            <person name="Wang A."/>
            <person name="Jiang F."/>
            <person name="Liu H."/>
            <person name="Zhao H."/>
            <person name="Xu D."/>
            <person name="Zhang Y."/>
        </authorList>
    </citation>
    <scope>NUCLEOTIDE SEQUENCE [LARGE SCALE GENOMIC DNA]</scope>
    <source>
        <strain evidence="2">cv. Punajuju</strain>
        <tissue evidence="1">Leaves</tissue>
    </source>
</reference>
<sequence>MKTSLENRAFDLANSFESQTLHVLAVDYEHDLVAKSENPWLNVYCFWLPFRVSGVVFFIKKLRKDDAKGTTKHVSRGVHSFDVHGDHSNMDKDDKCSSP</sequence>
<name>A0ACB9F8Z5_CICIN</name>
<dbReference type="EMBL" id="CM042011">
    <property type="protein sequence ID" value="KAI3767268.1"/>
    <property type="molecule type" value="Genomic_DNA"/>
</dbReference>